<evidence type="ECO:0000256" key="1">
    <source>
        <dbReference type="ARBA" id="ARBA00004377"/>
    </source>
</evidence>
<comment type="subcellular location">
    <subcellularLocation>
        <location evidence="1">Cell inner membrane</location>
        <topology evidence="1">Single-pass membrane protein</topology>
    </subcellularLocation>
</comment>
<dbReference type="Proteomes" id="UP000536179">
    <property type="component" value="Unassembled WGS sequence"/>
</dbReference>
<sequence>MTLLIGTFRRSDKTSPTRHTRTLRPKLLIAATFGTCILAGAPSMIGMIRKGRVRSLAKALQSDLELARRTAMNRGHDVSVVFDWNRRTYRSPDLPADAHNTPTASTDELEHHDRLANAFSNDVMLSGNFRDETGILFDASGSIRMKDHEGAARSVATITVQLDGYQTKLHIRPGMSLVE</sequence>
<evidence type="ECO:0000256" key="6">
    <source>
        <dbReference type="ARBA" id="ARBA00022989"/>
    </source>
</evidence>
<keyword evidence="2" id="KW-1003">Cell membrane</keyword>
<reference evidence="10 11" key="1">
    <citation type="submission" date="2020-08" db="EMBL/GenBank/DDBJ databases">
        <title>Genomic Encyclopedia of Type Strains, Phase III (KMG-III): the genomes of soil and plant-associated and newly described type strains.</title>
        <authorList>
            <person name="Whitman W."/>
        </authorList>
    </citation>
    <scope>NUCLEOTIDE SEQUENCE [LARGE SCALE GENOMIC DNA]</scope>
    <source>
        <strain evidence="10 11">CECT 8075</strain>
    </source>
</reference>
<evidence type="ECO:0000256" key="3">
    <source>
        <dbReference type="ARBA" id="ARBA00022481"/>
    </source>
</evidence>
<name>A0A7W5H9L6_9BACT</name>
<evidence type="ECO:0000259" key="9">
    <source>
        <dbReference type="Pfam" id="PF12019"/>
    </source>
</evidence>
<keyword evidence="3" id="KW-0488">Methylation</keyword>
<evidence type="ECO:0000256" key="7">
    <source>
        <dbReference type="ARBA" id="ARBA00023136"/>
    </source>
</evidence>
<dbReference type="GO" id="GO:0005886">
    <property type="term" value="C:plasma membrane"/>
    <property type="evidence" value="ECO:0007669"/>
    <property type="project" value="UniProtKB-SubCell"/>
</dbReference>
<evidence type="ECO:0000256" key="8">
    <source>
        <dbReference type="SAM" id="Phobius"/>
    </source>
</evidence>
<dbReference type="RefSeq" id="WP_184309427.1">
    <property type="nucleotide sequence ID" value="NZ_JACHXU010000034.1"/>
</dbReference>
<accession>A0A7W5H9L6</accession>
<keyword evidence="11" id="KW-1185">Reference proteome</keyword>
<feature type="transmembrane region" description="Helical" evidence="8">
    <location>
        <begin position="27"/>
        <end position="48"/>
    </location>
</feature>
<proteinExistence type="predicted"/>
<keyword evidence="7 8" id="KW-0472">Membrane</keyword>
<keyword evidence="5 8" id="KW-0812">Transmembrane</keyword>
<keyword evidence="6 8" id="KW-1133">Transmembrane helix</keyword>
<comment type="caution">
    <text evidence="10">The sequence shown here is derived from an EMBL/GenBank/DDBJ whole genome shotgun (WGS) entry which is preliminary data.</text>
</comment>
<dbReference type="AlphaFoldDB" id="A0A7W5H9L6"/>
<evidence type="ECO:0000313" key="11">
    <source>
        <dbReference type="Proteomes" id="UP000536179"/>
    </source>
</evidence>
<dbReference type="GO" id="GO:0015628">
    <property type="term" value="P:protein secretion by the type II secretion system"/>
    <property type="evidence" value="ECO:0007669"/>
    <property type="project" value="InterPro"/>
</dbReference>
<evidence type="ECO:0000313" key="10">
    <source>
        <dbReference type="EMBL" id="MBB3210235.1"/>
    </source>
</evidence>
<protein>
    <submittedName>
        <fullName evidence="10">Tfp pilus assembly protein FimT</fullName>
    </submittedName>
</protein>
<evidence type="ECO:0000256" key="5">
    <source>
        <dbReference type="ARBA" id="ARBA00022692"/>
    </source>
</evidence>
<organism evidence="10 11">
    <name type="scientific">Aporhodopirellula rubra</name>
    <dbReference type="NCBI Taxonomy" id="980271"/>
    <lineage>
        <taxon>Bacteria</taxon>
        <taxon>Pseudomonadati</taxon>
        <taxon>Planctomycetota</taxon>
        <taxon>Planctomycetia</taxon>
        <taxon>Pirellulales</taxon>
        <taxon>Pirellulaceae</taxon>
        <taxon>Aporhodopirellula</taxon>
    </lineage>
</organism>
<evidence type="ECO:0000256" key="2">
    <source>
        <dbReference type="ARBA" id="ARBA00022475"/>
    </source>
</evidence>
<dbReference type="InterPro" id="IPR022346">
    <property type="entry name" value="T2SS_GspH"/>
</dbReference>
<dbReference type="Pfam" id="PF12019">
    <property type="entry name" value="GspH"/>
    <property type="match status" value="1"/>
</dbReference>
<evidence type="ECO:0000256" key="4">
    <source>
        <dbReference type="ARBA" id="ARBA00022519"/>
    </source>
</evidence>
<keyword evidence="4" id="KW-0997">Cell inner membrane</keyword>
<gene>
    <name evidence="10" type="ORF">FHS27_006082</name>
</gene>
<dbReference type="Gene3D" id="3.55.40.10">
    <property type="entry name" value="minor pseudopilin epsh domain"/>
    <property type="match status" value="1"/>
</dbReference>
<dbReference type="EMBL" id="JACHXU010000034">
    <property type="protein sequence ID" value="MBB3210235.1"/>
    <property type="molecule type" value="Genomic_DNA"/>
</dbReference>
<dbReference type="GO" id="GO:0015627">
    <property type="term" value="C:type II protein secretion system complex"/>
    <property type="evidence" value="ECO:0007669"/>
    <property type="project" value="InterPro"/>
</dbReference>
<feature type="domain" description="General secretion pathway GspH" evidence="9">
    <location>
        <begin position="57"/>
        <end position="164"/>
    </location>
</feature>